<organism evidence="2 3">
    <name type="scientific">Hymenobacter telluris</name>
    <dbReference type="NCBI Taxonomy" id="2816474"/>
    <lineage>
        <taxon>Bacteria</taxon>
        <taxon>Pseudomonadati</taxon>
        <taxon>Bacteroidota</taxon>
        <taxon>Cytophagia</taxon>
        <taxon>Cytophagales</taxon>
        <taxon>Hymenobacteraceae</taxon>
        <taxon>Hymenobacter</taxon>
    </lineage>
</organism>
<feature type="region of interest" description="Disordered" evidence="1">
    <location>
        <begin position="120"/>
        <end position="147"/>
    </location>
</feature>
<evidence type="ECO:0000313" key="3">
    <source>
        <dbReference type="Proteomes" id="UP000664144"/>
    </source>
</evidence>
<dbReference type="AlphaFoldDB" id="A0A939F1V7"/>
<evidence type="ECO:0000256" key="1">
    <source>
        <dbReference type="SAM" id="MobiDB-lite"/>
    </source>
</evidence>
<dbReference type="RefSeq" id="WP_206986478.1">
    <property type="nucleotide sequence ID" value="NZ_JAFLQZ010000020.1"/>
</dbReference>
<feature type="compositionally biased region" description="Basic and acidic residues" evidence="1">
    <location>
        <begin position="120"/>
        <end position="136"/>
    </location>
</feature>
<gene>
    <name evidence="2" type="ORF">J0X19_21540</name>
</gene>
<proteinExistence type="predicted"/>
<accession>A0A939F1V7</accession>
<protein>
    <submittedName>
        <fullName evidence="2">Uncharacterized protein</fullName>
    </submittedName>
</protein>
<sequence>MKHTTHTFKTVATKGGKQYVEVKDRLLYLAHHFEGEYSIETDYRYFASRKMWVVKATLTLTQNGATNTYTGLAQELESEKYGAVNNTSALENAETSAVGRALAMAGIGIESGIASADEVRKAESRAERNKAAKPEGEVAPQVAARPEAAAAATGSQQAEITRLLAHDAFTEKQRVAALAALPTMSETAAAQAILTMQGRITEHEGKAVS</sequence>
<feature type="compositionally biased region" description="Low complexity" evidence="1">
    <location>
        <begin position="137"/>
        <end position="147"/>
    </location>
</feature>
<keyword evidence="3" id="KW-1185">Reference proteome</keyword>
<evidence type="ECO:0000313" key="2">
    <source>
        <dbReference type="EMBL" id="MBO0360560.1"/>
    </source>
</evidence>
<reference evidence="2" key="1">
    <citation type="submission" date="2021-03" db="EMBL/GenBank/DDBJ databases">
        <authorList>
            <person name="Kim M.K."/>
        </authorList>
    </citation>
    <scope>NUCLEOTIDE SEQUENCE</scope>
    <source>
        <strain evidence="2">BT186</strain>
    </source>
</reference>
<dbReference type="EMBL" id="JAFLQZ010000020">
    <property type="protein sequence ID" value="MBO0360560.1"/>
    <property type="molecule type" value="Genomic_DNA"/>
</dbReference>
<comment type="caution">
    <text evidence="2">The sequence shown here is derived from an EMBL/GenBank/DDBJ whole genome shotgun (WGS) entry which is preliminary data.</text>
</comment>
<dbReference type="Proteomes" id="UP000664144">
    <property type="component" value="Unassembled WGS sequence"/>
</dbReference>
<name>A0A939F1V7_9BACT</name>